<sequence>MTLAEVFRWHGPAYLAKHALSSAKAKVWRAIVACRTAILGGHVETCDGCGVTRHVYHSCRNRHCPQCQTRAKEHWLAKRRQELLPVPYFHLVFTLPHALHALIALRPRVIYEVLFGVASATLTEFGANPRWLGGKLAFSLVLHTWKQDLGRHVHVHALVAGGALTPEGEWKSPKRGFLFPVQALSRVFRGKFIAALSEARGSGRPLVAELADEKVWRALRQQLLAHDWVVYAKQPLGGPEQVLEYLGRYTHRVAISNERLVRIDETTVRFRVRATPGKRVLSVSAEEFIDRFLLHVLPSGFKRIRHYGLLAPAAKATQLSLARQALSVPEPDPVITATVEDFLQRVGRGEWARCTHCHEGRFVPTAAIPPLRQAAPQSASVRGPP</sequence>
<name>A0A935PYL2_9PROT</name>
<evidence type="ECO:0000259" key="1">
    <source>
        <dbReference type="Pfam" id="PF04986"/>
    </source>
</evidence>
<protein>
    <submittedName>
        <fullName evidence="3">IS91 family transposase</fullName>
    </submittedName>
</protein>
<feature type="domain" description="Transposase zinc-binding" evidence="2">
    <location>
        <begin position="7"/>
        <end position="95"/>
    </location>
</feature>
<dbReference type="EMBL" id="JADJMH010000005">
    <property type="protein sequence ID" value="MBK7674702.1"/>
    <property type="molecule type" value="Genomic_DNA"/>
</dbReference>
<dbReference type="Pfam" id="PF14319">
    <property type="entry name" value="Zn_Tnp_IS91"/>
    <property type="match status" value="1"/>
</dbReference>
<gene>
    <name evidence="3" type="ORF">IPJ27_07980</name>
</gene>
<dbReference type="Proteomes" id="UP000697998">
    <property type="component" value="Unassembled WGS sequence"/>
</dbReference>
<dbReference type="GO" id="GO:0003677">
    <property type="term" value="F:DNA binding"/>
    <property type="evidence" value="ECO:0007669"/>
    <property type="project" value="InterPro"/>
</dbReference>
<dbReference type="PANTHER" id="PTHR37023:SF1">
    <property type="entry name" value="ISSOD25 TRANSPOSASE TNPA_ISSOD25"/>
    <property type="match status" value="1"/>
</dbReference>
<proteinExistence type="predicted"/>
<dbReference type="InterPro" id="IPR007069">
    <property type="entry name" value="Transposase_32"/>
</dbReference>
<dbReference type="InterPro" id="IPR026889">
    <property type="entry name" value="Zn_Tnp"/>
</dbReference>
<feature type="domain" description="Transposase IS801/IS1294" evidence="1">
    <location>
        <begin position="140"/>
        <end position="313"/>
    </location>
</feature>
<evidence type="ECO:0000313" key="3">
    <source>
        <dbReference type="EMBL" id="MBK7674702.1"/>
    </source>
</evidence>
<evidence type="ECO:0000313" key="4">
    <source>
        <dbReference type="Proteomes" id="UP000697998"/>
    </source>
</evidence>
<dbReference type="Pfam" id="PF04986">
    <property type="entry name" value="Y2_Tnp"/>
    <property type="match status" value="1"/>
</dbReference>
<dbReference type="AlphaFoldDB" id="A0A935PYL2"/>
<dbReference type="PANTHER" id="PTHR37023">
    <property type="entry name" value="TRANSPOSASE"/>
    <property type="match status" value="1"/>
</dbReference>
<evidence type="ECO:0000259" key="2">
    <source>
        <dbReference type="Pfam" id="PF14319"/>
    </source>
</evidence>
<dbReference type="NCBIfam" id="NF033538">
    <property type="entry name" value="transpos_IS91"/>
    <property type="match status" value="1"/>
</dbReference>
<dbReference type="InterPro" id="IPR054832">
    <property type="entry name" value="transpos_IS91"/>
</dbReference>
<comment type="caution">
    <text evidence="3">The sequence shown here is derived from an EMBL/GenBank/DDBJ whole genome shotgun (WGS) entry which is preliminary data.</text>
</comment>
<dbReference type="GO" id="GO:0004803">
    <property type="term" value="F:transposase activity"/>
    <property type="evidence" value="ECO:0007669"/>
    <property type="project" value="InterPro"/>
</dbReference>
<reference evidence="3 4" key="1">
    <citation type="submission" date="2020-10" db="EMBL/GenBank/DDBJ databases">
        <title>Connecting structure to function with the recovery of over 1000 high-quality activated sludge metagenome-assembled genomes encoding full-length rRNA genes using long-read sequencing.</title>
        <authorList>
            <person name="Singleton C.M."/>
            <person name="Petriglieri F."/>
            <person name="Kristensen J.M."/>
            <person name="Kirkegaard R.H."/>
            <person name="Michaelsen T.Y."/>
            <person name="Andersen M.H."/>
            <person name="Karst S.M."/>
            <person name="Dueholm M.S."/>
            <person name="Nielsen P.H."/>
            <person name="Albertsen M."/>
        </authorList>
    </citation>
    <scope>NUCLEOTIDE SEQUENCE [LARGE SCALE GENOMIC DNA]</scope>
    <source>
        <strain evidence="3">EsbW_18-Q3-R4-48_BATAC.285</strain>
    </source>
</reference>
<accession>A0A935PYL2</accession>
<dbReference type="GO" id="GO:0006313">
    <property type="term" value="P:DNA transposition"/>
    <property type="evidence" value="ECO:0007669"/>
    <property type="project" value="InterPro"/>
</dbReference>
<organism evidence="3 4">
    <name type="scientific">Candidatus Accumulibacter proximus</name>
    <dbReference type="NCBI Taxonomy" id="2954385"/>
    <lineage>
        <taxon>Bacteria</taxon>
        <taxon>Pseudomonadati</taxon>
        <taxon>Pseudomonadota</taxon>
        <taxon>Betaproteobacteria</taxon>
        <taxon>Candidatus Accumulibacter</taxon>
    </lineage>
</organism>